<dbReference type="InterPro" id="IPR057326">
    <property type="entry name" value="KR_dom"/>
</dbReference>
<dbReference type="PRINTS" id="PR00080">
    <property type="entry name" value="SDRFAMILY"/>
</dbReference>
<organism evidence="3 4">
    <name type="scientific">Ruixingdingia sedimenti</name>
    <dbReference type="NCBI Taxonomy" id="3073604"/>
    <lineage>
        <taxon>Bacteria</taxon>
        <taxon>Pseudomonadati</taxon>
        <taxon>Pseudomonadota</taxon>
        <taxon>Alphaproteobacteria</taxon>
        <taxon>Rhodobacterales</taxon>
        <taxon>Paracoccaceae</taxon>
        <taxon>Ruixingdingia</taxon>
    </lineage>
</organism>
<accession>A0ABU1F2X6</accession>
<evidence type="ECO:0000313" key="3">
    <source>
        <dbReference type="EMBL" id="MDR5651207.1"/>
    </source>
</evidence>
<protein>
    <submittedName>
        <fullName evidence="3">SDR family NAD(P)-dependent oxidoreductase</fullName>
    </submittedName>
</protein>
<dbReference type="SMART" id="SM00822">
    <property type="entry name" value="PKS_KR"/>
    <property type="match status" value="1"/>
</dbReference>
<dbReference type="Pfam" id="PF13561">
    <property type="entry name" value="adh_short_C2"/>
    <property type="match status" value="1"/>
</dbReference>
<dbReference type="SUPFAM" id="SSF51735">
    <property type="entry name" value="NAD(P)-binding Rossmann-fold domains"/>
    <property type="match status" value="1"/>
</dbReference>
<comment type="similarity">
    <text evidence="1">Belongs to the short-chain dehydrogenases/reductases (SDR) family.</text>
</comment>
<dbReference type="NCBIfam" id="NF005559">
    <property type="entry name" value="PRK07231.1"/>
    <property type="match status" value="1"/>
</dbReference>
<evidence type="ECO:0000256" key="1">
    <source>
        <dbReference type="ARBA" id="ARBA00006484"/>
    </source>
</evidence>
<dbReference type="RefSeq" id="WP_310455277.1">
    <property type="nucleotide sequence ID" value="NZ_JAVKPH010000001.1"/>
</dbReference>
<reference evidence="3 4" key="1">
    <citation type="submission" date="2023-09" db="EMBL/GenBank/DDBJ databases">
        <title>Xinfangfangia sedmenti sp. nov., isolated the sedment.</title>
        <authorList>
            <person name="Xu L."/>
        </authorList>
    </citation>
    <scope>NUCLEOTIDE SEQUENCE [LARGE SCALE GENOMIC DNA]</scope>
    <source>
        <strain evidence="3 4">LG-4</strain>
    </source>
</reference>
<proteinExistence type="inferred from homology"/>
<dbReference type="PANTHER" id="PTHR42760">
    <property type="entry name" value="SHORT-CHAIN DEHYDROGENASES/REDUCTASES FAMILY MEMBER"/>
    <property type="match status" value="1"/>
</dbReference>
<dbReference type="Proteomes" id="UP001247754">
    <property type="component" value="Unassembled WGS sequence"/>
</dbReference>
<dbReference type="PROSITE" id="PS00061">
    <property type="entry name" value="ADH_SHORT"/>
    <property type="match status" value="1"/>
</dbReference>
<evidence type="ECO:0000313" key="4">
    <source>
        <dbReference type="Proteomes" id="UP001247754"/>
    </source>
</evidence>
<feature type="domain" description="Ketoreductase" evidence="2">
    <location>
        <begin position="10"/>
        <end position="184"/>
    </location>
</feature>
<dbReference type="CDD" id="cd05233">
    <property type="entry name" value="SDR_c"/>
    <property type="match status" value="1"/>
</dbReference>
<dbReference type="InterPro" id="IPR036291">
    <property type="entry name" value="NAD(P)-bd_dom_sf"/>
</dbReference>
<sequence>MSDWLGISGRVAVVTGGGGGIGRAICQTLAEAGARVAVLDLDAEGAAETVRLVKENGGEAMAVSADITSEASVTTARDAIEAAFGPAQILVNNAALVRNGALKDLSLADWNAVITVNLTGFFVCSQVFGRRMMEQGGGSIVHVSSVAGVVPQPTSGAYSVSKAGVMMLSKNIAMEWGPSGIRSNVVSPAMVMTPMSAVIYRDPAVKERREKSVPMRRIGQPQDIADAICFLASDRATYISGQEITCDGGWGTTLLATVPRPGFDQPAN</sequence>
<comment type="caution">
    <text evidence="3">The sequence shown here is derived from an EMBL/GenBank/DDBJ whole genome shotgun (WGS) entry which is preliminary data.</text>
</comment>
<gene>
    <name evidence="3" type="ORF">RGD00_01195</name>
</gene>
<dbReference type="PANTHER" id="PTHR42760:SF123">
    <property type="entry name" value="OXIDOREDUCTASE"/>
    <property type="match status" value="1"/>
</dbReference>
<name>A0ABU1F2X6_9RHOB</name>
<dbReference type="PRINTS" id="PR00081">
    <property type="entry name" value="GDHRDH"/>
</dbReference>
<dbReference type="EMBL" id="JAVKPH010000001">
    <property type="protein sequence ID" value="MDR5651207.1"/>
    <property type="molecule type" value="Genomic_DNA"/>
</dbReference>
<dbReference type="Gene3D" id="3.40.50.720">
    <property type="entry name" value="NAD(P)-binding Rossmann-like Domain"/>
    <property type="match status" value="1"/>
</dbReference>
<dbReference type="InterPro" id="IPR020904">
    <property type="entry name" value="Sc_DH/Rdtase_CS"/>
</dbReference>
<evidence type="ECO:0000259" key="2">
    <source>
        <dbReference type="SMART" id="SM00822"/>
    </source>
</evidence>
<dbReference type="InterPro" id="IPR002347">
    <property type="entry name" value="SDR_fam"/>
</dbReference>
<keyword evidence="4" id="KW-1185">Reference proteome</keyword>